<reference evidence="2 3" key="1">
    <citation type="journal article" date="2022" name="Front. Microbiol.">
        <title>Commensal bacteria contribute to the growth of multidrug-resistant Avibacterium paragallinarum in chickens.</title>
        <authorList>
            <person name="Zhu J."/>
            <person name="Chen Y."/>
            <person name="Wu Y."/>
            <person name="Wang Y."/>
            <person name="Zhu K."/>
        </authorList>
    </citation>
    <scope>NUCLEOTIDE SEQUENCE [LARGE SCALE GENOMIC DNA]</scope>
    <source>
        <strain evidence="2 3">AV12</strain>
    </source>
</reference>
<protein>
    <recommendedName>
        <fullName evidence="1">Phage MuF C-terminal domain-containing protein</fullName>
    </recommendedName>
</protein>
<keyword evidence="3" id="KW-1185">Reference proteome</keyword>
<organism evidence="2 3">
    <name type="scientific">Avibacterium paragallinarum</name>
    <name type="common">Haemophilus gallinarum</name>
    <dbReference type="NCBI Taxonomy" id="728"/>
    <lineage>
        <taxon>Bacteria</taxon>
        <taxon>Pseudomonadati</taxon>
        <taxon>Pseudomonadota</taxon>
        <taxon>Gammaproteobacteria</taxon>
        <taxon>Pasteurellales</taxon>
        <taxon>Pasteurellaceae</taxon>
        <taxon>Avibacterium</taxon>
    </lineage>
</organism>
<dbReference type="Pfam" id="PF18819">
    <property type="entry name" value="MuF_C"/>
    <property type="match status" value="1"/>
</dbReference>
<dbReference type="InterPro" id="IPR041131">
    <property type="entry name" value="MuF_C"/>
</dbReference>
<sequence>MANKLRKIVGAVLKKDLSKATTADILSLLKQLNQDPHTENVSPETEQDTRYSLNESADSEFAKAVDAVANGEDPSSPIITLGKTPDVLKMLGIDDAKVVIPVRVLRKDMVGKHAVSADAMKQLPKQMNNPVAVMQSRESSTNPEAYLVLTELKEVERNKEMPVIAALKFTKNKNGDLELIEVASAYGRKNIKVAKDLESGVLYWNKEKGNHFFDNFSLSAESNFNLSALRTSLSNNDYLSARNIKTESDLSQYQNNKETRYSLNESADSEFAKAVDVVSKGGVSKVILMLAQRQMFLKCWGCLM</sequence>
<evidence type="ECO:0000259" key="1">
    <source>
        <dbReference type="Pfam" id="PF18819"/>
    </source>
</evidence>
<accession>A0ABU7QRS0</accession>
<name>A0ABU7QRS0_AVIPA</name>
<dbReference type="EMBL" id="JAMDKS010000020">
    <property type="protein sequence ID" value="MEE6113314.1"/>
    <property type="molecule type" value="Genomic_DNA"/>
</dbReference>
<gene>
    <name evidence="2" type="ORF">M5S25_08935</name>
</gene>
<evidence type="ECO:0000313" key="2">
    <source>
        <dbReference type="EMBL" id="MEE6113314.1"/>
    </source>
</evidence>
<proteinExistence type="predicted"/>
<dbReference type="RefSeq" id="WP_194751724.1">
    <property type="nucleotide sequence ID" value="NZ_JACEWB010000020.1"/>
</dbReference>
<evidence type="ECO:0000313" key="3">
    <source>
        <dbReference type="Proteomes" id="UP001352533"/>
    </source>
</evidence>
<dbReference type="Proteomes" id="UP001352533">
    <property type="component" value="Unassembled WGS sequence"/>
</dbReference>
<comment type="caution">
    <text evidence="2">The sequence shown here is derived from an EMBL/GenBank/DDBJ whole genome shotgun (WGS) entry which is preliminary data.</text>
</comment>
<feature type="domain" description="Phage MuF C-terminal" evidence="1">
    <location>
        <begin position="106"/>
        <end position="209"/>
    </location>
</feature>